<evidence type="ECO:0000259" key="5">
    <source>
        <dbReference type="Pfam" id="PF03469"/>
    </source>
</evidence>
<protein>
    <recommendedName>
        <fullName evidence="9">Factor of DNA methylation 1-5/IDN2 domain-containing protein</fullName>
    </recommendedName>
</protein>
<organism evidence="7 8">
    <name type="scientific">Carpinus fangiana</name>
    <dbReference type="NCBI Taxonomy" id="176857"/>
    <lineage>
        <taxon>Eukaryota</taxon>
        <taxon>Viridiplantae</taxon>
        <taxon>Streptophyta</taxon>
        <taxon>Embryophyta</taxon>
        <taxon>Tracheophyta</taxon>
        <taxon>Spermatophyta</taxon>
        <taxon>Magnoliopsida</taxon>
        <taxon>eudicotyledons</taxon>
        <taxon>Gunneridae</taxon>
        <taxon>Pentapetalae</taxon>
        <taxon>rosids</taxon>
        <taxon>fabids</taxon>
        <taxon>Fagales</taxon>
        <taxon>Betulaceae</taxon>
        <taxon>Carpinus</taxon>
    </lineage>
</organism>
<feature type="coiled-coil region" evidence="3">
    <location>
        <begin position="278"/>
        <end position="477"/>
    </location>
</feature>
<dbReference type="Pfam" id="PF03470">
    <property type="entry name" value="zf-XS"/>
    <property type="match status" value="1"/>
</dbReference>
<dbReference type="InterPro" id="IPR038588">
    <property type="entry name" value="XS_domain_sf"/>
</dbReference>
<sequence length="638" mass="74670">MSYRSKEKASEVELENYEYRYYNELKKGSHRVKISNSEYRCPYCPGKRNPDYLFKELLDHASGVGSSRSRGVKEKARHLALERYMRRYLDVRDHSKPSLTKKKGDHAEPSAIAECTMPDGDQEFVYPWKGIIANIKTEQKDGKYVAESGTKLKEELSMNGFNPVKVHPLWNHGGHSGFASIDFKSDWAGFNSAILFEKRFEADHCGKREYYASKNRGDKLFGWVARRDDYESGGPIGIYLRKNADLKTISGKEKEDQMKASKLVLNLTNTLETKSMSLKQIQNKYHEISASLDKVMEEKEDILKKYNEEMREVQQRTSNRLERISSEHERATLHLKAQKQVLEQHEKQLQQREAQNETERRKLRKLRDEKIMNERATQEQKKADEKVLRLAEEQNREKEKLHKKIIELEKKLDAKQALELEIERLRGALQVMKHMGEDGDMEAKQKMDAIAQELKEKEEESADVEALNQTLIIMERKTNDELQDARKELITGLINWTIRGNIGIKRMGELESKPFLTATKRKFPDEEADEKGVELCSLWEDYLRDPSWHPFKIILGKEGSTKEIIDEEDEKLKNLKNEFGDEVYESVTKALKEMNEYNPSGRYIVPELWNFADERKATLKEGVEYLVKKWKTFRRKKR</sequence>
<evidence type="ECO:0000313" key="8">
    <source>
        <dbReference type="Proteomes" id="UP000327013"/>
    </source>
</evidence>
<dbReference type="InterPro" id="IPR045177">
    <property type="entry name" value="FDM1-5/IDN2"/>
</dbReference>
<dbReference type="GO" id="GO:0080188">
    <property type="term" value="P:gene silencing by siRNA-directed DNA methylation"/>
    <property type="evidence" value="ECO:0007669"/>
    <property type="project" value="InterPro"/>
</dbReference>
<evidence type="ECO:0000256" key="3">
    <source>
        <dbReference type="SAM" id="Coils"/>
    </source>
</evidence>
<reference evidence="7 8" key="1">
    <citation type="submission" date="2019-06" db="EMBL/GenBank/DDBJ databases">
        <title>A chromosomal-level reference genome of Carpinus fangiana (Coryloideae, Betulaceae).</title>
        <authorList>
            <person name="Yang X."/>
            <person name="Wang Z."/>
            <person name="Zhang L."/>
            <person name="Hao G."/>
            <person name="Liu J."/>
            <person name="Yang Y."/>
        </authorList>
    </citation>
    <scope>NUCLEOTIDE SEQUENCE [LARGE SCALE GENOMIC DNA]</scope>
    <source>
        <strain evidence="7">Cfa_2016G</strain>
        <tissue evidence="7">Leaf</tissue>
    </source>
</reference>
<feature type="domain" description="Zinc finger-XS" evidence="6">
    <location>
        <begin position="41"/>
        <end position="82"/>
    </location>
</feature>
<evidence type="ECO:0000256" key="2">
    <source>
        <dbReference type="ARBA" id="ARBA00023158"/>
    </source>
</evidence>
<feature type="domain" description="XS" evidence="4">
    <location>
        <begin position="121"/>
        <end position="232"/>
    </location>
</feature>
<dbReference type="AlphaFoldDB" id="A0A660KTE8"/>
<dbReference type="Gene3D" id="3.30.70.2890">
    <property type="entry name" value="XS domain"/>
    <property type="match status" value="1"/>
</dbReference>
<evidence type="ECO:0000313" key="7">
    <source>
        <dbReference type="EMBL" id="KAE8039064.1"/>
    </source>
</evidence>
<keyword evidence="8" id="KW-1185">Reference proteome</keyword>
<name>A0A660KTE8_9ROSI</name>
<evidence type="ECO:0000259" key="6">
    <source>
        <dbReference type="Pfam" id="PF03470"/>
    </source>
</evidence>
<dbReference type="InterPro" id="IPR005380">
    <property type="entry name" value="XS_domain"/>
</dbReference>
<evidence type="ECO:0000256" key="1">
    <source>
        <dbReference type="ARBA" id="ARBA00023054"/>
    </source>
</evidence>
<dbReference type="OrthoDB" id="1892195at2759"/>
<dbReference type="PANTHER" id="PTHR21596">
    <property type="entry name" value="RIBONUCLEASE P SUBUNIT P38"/>
    <property type="match status" value="1"/>
</dbReference>
<dbReference type="InterPro" id="IPR005381">
    <property type="entry name" value="Znf-XS_domain"/>
</dbReference>
<keyword evidence="1 3" id="KW-0175">Coiled coil</keyword>
<dbReference type="PANTHER" id="PTHR21596:SF23">
    <property type="entry name" value="FACTOR OF DNA METHYLATION 4"/>
    <property type="match status" value="1"/>
</dbReference>
<dbReference type="EMBL" id="CM017324">
    <property type="protein sequence ID" value="KAE8039064.1"/>
    <property type="molecule type" value="Genomic_DNA"/>
</dbReference>
<dbReference type="InterPro" id="IPR005379">
    <property type="entry name" value="FDM1-5/IDN2_XH"/>
</dbReference>
<feature type="domain" description="Factor of DNA methylation 1-5/IDN2" evidence="5">
    <location>
        <begin position="505"/>
        <end position="636"/>
    </location>
</feature>
<evidence type="ECO:0008006" key="9">
    <source>
        <dbReference type="Google" id="ProtNLM"/>
    </source>
</evidence>
<dbReference type="Pfam" id="PF03469">
    <property type="entry name" value="XH"/>
    <property type="match status" value="1"/>
</dbReference>
<accession>A0A660KTE8</accession>
<dbReference type="Pfam" id="PF03468">
    <property type="entry name" value="XS"/>
    <property type="match status" value="1"/>
</dbReference>
<keyword evidence="2" id="KW-0943">RNA-mediated gene silencing</keyword>
<proteinExistence type="predicted"/>
<dbReference type="Proteomes" id="UP000327013">
    <property type="component" value="Chromosome 4"/>
</dbReference>
<evidence type="ECO:0000259" key="4">
    <source>
        <dbReference type="Pfam" id="PF03468"/>
    </source>
</evidence>
<gene>
    <name evidence="7" type="ORF">FH972_011512</name>
</gene>